<feature type="transmembrane region" description="Helical" evidence="6">
    <location>
        <begin position="12"/>
        <end position="40"/>
    </location>
</feature>
<feature type="transmembrane region" description="Helical" evidence="6">
    <location>
        <begin position="126"/>
        <end position="150"/>
    </location>
</feature>
<dbReference type="InterPro" id="IPR050833">
    <property type="entry name" value="Poly_Biosynth_Transport"/>
</dbReference>
<feature type="transmembrane region" description="Helical" evidence="6">
    <location>
        <begin position="94"/>
        <end position="114"/>
    </location>
</feature>
<name>A0ABT8XI90_9HYPH</name>
<dbReference type="EMBL" id="WHSC02000008">
    <property type="protein sequence ID" value="MDO6123457.1"/>
    <property type="molecule type" value="Genomic_DNA"/>
</dbReference>
<evidence type="ECO:0000256" key="5">
    <source>
        <dbReference type="ARBA" id="ARBA00023136"/>
    </source>
</evidence>
<keyword evidence="5 6" id="KW-0472">Membrane</keyword>
<evidence type="ECO:0000256" key="1">
    <source>
        <dbReference type="ARBA" id="ARBA00004651"/>
    </source>
</evidence>
<evidence type="ECO:0000256" key="6">
    <source>
        <dbReference type="SAM" id="Phobius"/>
    </source>
</evidence>
<protein>
    <submittedName>
        <fullName evidence="7">Lipopolysaccharide biosynthesis protein</fullName>
    </submittedName>
</protein>
<keyword evidence="4 6" id="KW-1133">Transmembrane helix</keyword>
<keyword evidence="3 6" id="KW-0812">Transmembrane</keyword>
<evidence type="ECO:0000313" key="7">
    <source>
        <dbReference type="EMBL" id="MDO6123457.1"/>
    </source>
</evidence>
<evidence type="ECO:0000313" key="8">
    <source>
        <dbReference type="Proteomes" id="UP001177080"/>
    </source>
</evidence>
<feature type="transmembrane region" description="Helical" evidence="6">
    <location>
        <begin position="337"/>
        <end position="355"/>
    </location>
</feature>
<organism evidence="7 8">
    <name type="scientific">Shinella curvata</name>
    <dbReference type="NCBI Taxonomy" id="1817964"/>
    <lineage>
        <taxon>Bacteria</taxon>
        <taxon>Pseudomonadati</taxon>
        <taxon>Pseudomonadota</taxon>
        <taxon>Alphaproteobacteria</taxon>
        <taxon>Hyphomicrobiales</taxon>
        <taxon>Rhizobiaceae</taxon>
        <taxon>Shinella</taxon>
    </lineage>
</organism>
<sequence>MSKGDRLPIRTLLGHGAAAGVIKLASASLTFLLFVAAAVVTDERQFGLFSTAYAGASLVSFFSIVGQHAVVMRFWPQYAGVGDIASANGVMARAIRLTIFGLSVSTLLVLVVGMPSVEGVPEWRPLVFATATLTFALGWSEFTACALRARGNLFGGLSPRDITWRVVTIVAFAISGLFAASLSAVAATMLAAGLLLLCVLPQTVVLLRDTRREPRGPLTKPQEAEFKAVTLSLWGVTALPPALAQASTLLVAAILGPEAAGGIFVADRIMRLAVLALNGINQALAPQISGTFHRGEREHVQRLTGFAAIGGFALALAMFIVFVLFGRPILAIFDPAYATGTLHGVLIILGLGALIGTACGPTELTMQLTGLQKELFRTLIAVNTLGLAAMAGLTLSLGPIGAALGMAGTMAVWCVTGAATTRRRIGIDPSIFGFFAGQDAAAVRLILKGRS</sequence>
<gene>
    <name evidence="7" type="ORF">GB928_019880</name>
</gene>
<dbReference type="PANTHER" id="PTHR30250">
    <property type="entry name" value="PST FAMILY PREDICTED COLANIC ACID TRANSPORTER"/>
    <property type="match status" value="1"/>
</dbReference>
<proteinExistence type="predicted"/>
<keyword evidence="2" id="KW-1003">Cell membrane</keyword>
<accession>A0ABT8XI90</accession>
<evidence type="ECO:0000256" key="4">
    <source>
        <dbReference type="ARBA" id="ARBA00022989"/>
    </source>
</evidence>
<feature type="transmembrane region" description="Helical" evidence="6">
    <location>
        <begin position="186"/>
        <end position="207"/>
    </location>
</feature>
<dbReference type="PANTHER" id="PTHR30250:SF11">
    <property type="entry name" value="O-ANTIGEN TRANSPORTER-RELATED"/>
    <property type="match status" value="1"/>
</dbReference>
<dbReference type="RefSeq" id="WP_244762887.1">
    <property type="nucleotide sequence ID" value="NZ_JALJCJ010000006.1"/>
</dbReference>
<feature type="transmembrane region" description="Helical" evidence="6">
    <location>
        <begin position="400"/>
        <end position="420"/>
    </location>
</feature>
<dbReference type="Proteomes" id="UP001177080">
    <property type="component" value="Unassembled WGS sequence"/>
</dbReference>
<feature type="transmembrane region" description="Helical" evidence="6">
    <location>
        <begin position="162"/>
        <end position="180"/>
    </location>
</feature>
<comment type="subcellular location">
    <subcellularLocation>
        <location evidence="1">Cell membrane</location>
        <topology evidence="1">Multi-pass membrane protein</topology>
    </subcellularLocation>
</comment>
<feature type="transmembrane region" description="Helical" evidence="6">
    <location>
        <begin position="303"/>
        <end position="325"/>
    </location>
</feature>
<evidence type="ECO:0000256" key="3">
    <source>
        <dbReference type="ARBA" id="ARBA00022692"/>
    </source>
</evidence>
<feature type="transmembrane region" description="Helical" evidence="6">
    <location>
        <begin position="375"/>
        <end position="394"/>
    </location>
</feature>
<comment type="caution">
    <text evidence="7">The sequence shown here is derived from an EMBL/GenBank/DDBJ whole genome shotgun (WGS) entry which is preliminary data.</text>
</comment>
<feature type="transmembrane region" description="Helical" evidence="6">
    <location>
        <begin position="46"/>
        <end position="65"/>
    </location>
</feature>
<keyword evidence="8" id="KW-1185">Reference proteome</keyword>
<evidence type="ECO:0000256" key="2">
    <source>
        <dbReference type="ARBA" id="ARBA00022475"/>
    </source>
</evidence>
<reference evidence="7" key="1">
    <citation type="submission" date="2022-04" db="EMBL/GenBank/DDBJ databases">
        <title>Shinella lacus sp. nov., a novel member of the genus Shinella from water.</title>
        <authorList>
            <person name="Deng Y."/>
        </authorList>
    </citation>
    <scope>NUCLEOTIDE SEQUENCE</scope>
    <source>
        <strain evidence="7">JCM 31239</strain>
    </source>
</reference>